<proteinExistence type="predicted"/>
<dbReference type="AlphaFoldDB" id="A0AAV7VUH4"/>
<protein>
    <submittedName>
        <fullName evidence="2">Uncharacterized protein</fullName>
    </submittedName>
</protein>
<dbReference type="EMBL" id="JANPWB010000002">
    <property type="protein sequence ID" value="KAJ1205339.1"/>
    <property type="molecule type" value="Genomic_DNA"/>
</dbReference>
<gene>
    <name evidence="2" type="ORF">NDU88_000774</name>
</gene>
<name>A0AAV7VUH4_PLEWA</name>
<feature type="compositionally biased region" description="Low complexity" evidence="1">
    <location>
        <begin position="249"/>
        <end position="266"/>
    </location>
</feature>
<feature type="compositionally biased region" description="Basic and acidic residues" evidence="1">
    <location>
        <begin position="83"/>
        <end position="100"/>
    </location>
</feature>
<evidence type="ECO:0000313" key="2">
    <source>
        <dbReference type="EMBL" id="KAJ1205339.1"/>
    </source>
</evidence>
<keyword evidence="3" id="KW-1185">Reference proteome</keyword>
<evidence type="ECO:0000313" key="3">
    <source>
        <dbReference type="Proteomes" id="UP001066276"/>
    </source>
</evidence>
<accession>A0AAV7VUH4</accession>
<feature type="region of interest" description="Disordered" evidence="1">
    <location>
        <begin position="76"/>
        <end position="195"/>
    </location>
</feature>
<reference evidence="2" key="1">
    <citation type="journal article" date="2022" name="bioRxiv">
        <title>Sequencing and chromosome-scale assembly of the giantPleurodeles waltlgenome.</title>
        <authorList>
            <person name="Brown T."/>
            <person name="Elewa A."/>
            <person name="Iarovenko S."/>
            <person name="Subramanian E."/>
            <person name="Araus A.J."/>
            <person name="Petzold A."/>
            <person name="Susuki M."/>
            <person name="Suzuki K.-i.T."/>
            <person name="Hayashi T."/>
            <person name="Toyoda A."/>
            <person name="Oliveira C."/>
            <person name="Osipova E."/>
            <person name="Leigh N.D."/>
            <person name="Simon A."/>
            <person name="Yun M.H."/>
        </authorList>
    </citation>
    <scope>NUCLEOTIDE SEQUENCE</scope>
    <source>
        <strain evidence="2">20211129_DDA</strain>
        <tissue evidence="2">Liver</tissue>
    </source>
</reference>
<comment type="caution">
    <text evidence="2">The sequence shown here is derived from an EMBL/GenBank/DDBJ whole genome shotgun (WGS) entry which is preliminary data.</text>
</comment>
<feature type="compositionally biased region" description="Basic and acidic residues" evidence="1">
    <location>
        <begin position="127"/>
        <end position="152"/>
    </location>
</feature>
<evidence type="ECO:0000256" key="1">
    <source>
        <dbReference type="SAM" id="MobiDB-lite"/>
    </source>
</evidence>
<organism evidence="2 3">
    <name type="scientific">Pleurodeles waltl</name>
    <name type="common">Iberian ribbed newt</name>
    <dbReference type="NCBI Taxonomy" id="8319"/>
    <lineage>
        <taxon>Eukaryota</taxon>
        <taxon>Metazoa</taxon>
        <taxon>Chordata</taxon>
        <taxon>Craniata</taxon>
        <taxon>Vertebrata</taxon>
        <taxon>Euteleostomi</taxon>
        <taxon>Amphibia</taxon>
        <taxon>Batrachia</taxon>
        <taxon>Caudata</taxon>
        <taxon>Salamandroidea</taxon>
        <taxon>Salamandridae</taxon>
        <taxon>Pleurodelinae</taxon>
        <taxon>Pleurodeles</taxon>
    </lineage>
</organism>
<feature type="region of interest" description="Disordered" evidence="1">
    <location>
        <begin position="211"/>
        <end position="277"/>
    </location>
</feature>
<feature type="region of interest" description="Disordered" evidence="1">
    <location>
        <begin position="25"/>
        <end position="47"/>
    </location>
</feature>
<dbReference type="Proteomes" id="UP001066276">
    <property type="component" value="Chromosome 1_2"/>
</dbReference>
<sequence>MHGNPYIWGLRPDIASCHTWLSTPLPSSAKELSPGKHGASPGEGRQREPLCAVTWIQKEELDSLAEVNVGAGVLNCGDSTAGEGKEEDARDTPDDGRGETSGDGLRIGGRTNQRPGRRPTQAPATLGKERGQFRCVGHTEKKEGGGGDEGKKGVRTSDPPYPGGITTPDTSDPKVIQEETNPVLHPGDGRQREPLRTVTWIQKEELDSLAEVNVEARVPNCGDSTAGEGKEEDPGDTPDDGRGETSGDGLRIGARTAGRIRGPRGAQLRFRPCSGKSVAHSGAWDILTRRREVEGMKERREYGPSY</sequence>